<comment type="caution">
    <text evidence="2">The sequence shown here is derived from an EMBL/GenBank/DDBJ whole genome shotgun (WGS) entry which is preliminary data.</text>
</comment>
<reference evidence="4 5" key="1">
    <citation type="journal article" date="2020" name="bioRxiv">
        <title>Sequence and annotation of 42 cannabis genomes reveals extensive copy number variation in cannabinoid synthesis and pathogen resistance genes.</title>
        <authorList>
            <person name="Mckernan K.J."/>
            <person name="Helbert Y."/>
            <person name="Kane L.T."/>
            <person name="Ebling H."/>
            <person name="Zhang L."/>
            <person name="Liu B."/>
            <person name="Eaton Z."/>
            <person name="Mclaughlin S."/>
            <person name="Kingan S."/>
            <person name="Baybayan P."/>
            <person name="Concepcion G."/>
            <person name="Jordan M."/>
            <person name="Riva A."/>
            <person name="Barbazuk W."/>
            <person name="Harkins T."/>
        </authorList>
    </citation>
    <scope>NUCLEOTIDE SEQUENCE [LARGE SCALE GENOMIC DNA]</scope>
    <source>
        <strain evidence="4 5">cv. Jamaican Lion 4</strain>
        <strain evidence="3">Father</strain>
        <strain evidence="2">Mother</strain>
        <tissue evidence="2">Leaf</tissue>
    </source>
</reference>
<keyword evidence="5" id="KW-1185">Reference proteome</keyword>
<dbReference type="InterPro" id="IPR025558">
    <property type="entry name" value="DUF4283"/>
</dbReference>
<name>A0A7J6FHJ7_CANSA</name>
<dbReference type="EMBL" id="JAATIP010000128">
    <property type="protein sequence ID" value="KAF4369359.1"/>
    <property type="molecule type" value="Genomic_DNA"/>
</dbReference>
<gene>
    <name evidence="2" type="ORF">F8388_019584</name>
    <name evidence="3" type="ORF">G4B88_024203</name>
</gene>
<proteinExistence type="predicted"/>
<evidence type="ECO:0000313" key="2">
    <source>
        <dbReference type="EMBL" id="KAF4369359.1"/>
    </source>
</evidence>
<dbReference type="Pfam" id="PF14111">
    <property type="entry name" value="DUF4283"/>
    <property type="match status" value="1"/>
</dbReference>
<accession>A0A7J6FHJ7</accession>
<dbReference type="Proteomes" id="UP000525078">
    <property type="component" value="Unassembled WGS sequence"/>
</dbReference>
<evidence type="ECO:0000313" key="4">
    <source>
        <dbReference type="Proteomes" id="UP000525078"/>
    </source>
</evidence>
<dbReference type="AlphaFoldDB" id="A0A7J6FHJ7"/>
<protein>
    <recommendedName>
        <fullName evidence="1">DUF4283 domain-containing protein</fullName>
    </recommendedName>
</protein>
<sequence>MTRQNPTDWPPQASRSALLCFSFTFGTLCHKPLPPGRSLSLDLLDGHFRLPHFGKMTGVDEEEDNEVVYEDEVVEEIEYDDQWCLVGRLLSGKVSDFMVFQNIIADLWKPGKGMYVKIIEQNRFLFKFYYEIDIQRVIMGSPWTYDHKQLIIECLKEGDNPRTVALNKLDICVQIHDL</sequence>
<dbReference type="Proteomes" id="UP000583929">
    <property type="component" value="Unassembled WGS sequence"/>
</dbReference>
<feature type="domain" description="DUF4283" evidence="1">
    <location>
        <begin position="82"/>
        <end position="156"/>
    </location>
</feature>
<evidence type="ECO:0000313" key="3">
    <source>
        <dbReference type="EMBL" id="KAF4372659.1"/>
    </source>
</evidence>
<evidence type="ECO:0000313" key="5">
    <source>
        <dbReference type="Proteomes" id="UP000583929"/>
    </source>
</evidence>
<dbReference type="EMBL" id="JAATIQ010000186">
    <property type="protein sequence ID" value="KAF4372659.1"/>
    <property type="molecule type" value="Genomic_DNA"/>
</dbReference>
<evidence type="ECO:0000259" key="1">
    <source>
        <dbReference type="Pfam" id="PF14111"/>
    </source>
</evidence>
<organism evidence="2 4">
    <name type="scientific">Cannabis sativa</name>
    <name type="common">Hemp</name>
    <name type="synonym">Marijuana</name>
    <dbReference type="NCBI Taxonomy" id="3483"/>
    <lineage>
        <taxon>Eukaryota</taxon>
        <taxon>Viridiplantae</taxon>
        <taxon>Streptophyta</taxon>
        <taxon>Embryophyta</taxon>
        <taxon>Tracheophyta</taxon>
        <taxon>Spermatophyta</taxon>
        <taxon>Magnoliopsida</taxon>
        <taxon>eudicotyledons</taxon>
        <taxon>Gunneridae</taxon>
        <taxon>Pentapetalae</taxon>
        <taxon>rosids</taxon>
        <taxon>fabids</taxon>
        <taxon>Rosales</taxon>
        <taxon>Cannabaceae</taxon>
        <taxon>Cannabis</taxon>
    </lineage>
</organism>